<evidence type="ECO:0000313" key="3">
    <source>
        <dbReference type="Proteomes" id="UP000036097"/>
    </source>
</evidence>
<name>A0A0J1GV67_9GAMM</name>
<dbReference type="RefSeq" id="WP_047880733.1">
    <property type="nucleotide sequence ID" value="NZ_LDOT01000035.1"/>
</dbReference>
<dbReference type="CDD" id="cd02042">
    <property type="entry name" value="ParAB_family"/>
    <property type="match status" value="1"/>
</dbReference>
<dbReference type="EMBL" id="LDOT01000035">
    <property type="protein sequence ID" value="KLV03299.1"/>
    <property type="molecule type" value="Genomic_DNA"/>
</dbReference>
<dbReference type="STRING" id="1195763.ABT56_20230"/>
<evidence type="ECO:0000259" key="1">
    <source>
        <dbReference type="Pfam" id="PF01656"/>
    </source>
</evidence>
<dbReference type="PANTHER" id="PTHR13696:SF99">
    <property type="entry name" value="COBYRINIC ACID AC-DIAMIDE SYNTHASE"/>
    <property type="match status" value="1"/>
</dbReference>
<organism evidence="2 3">
    <name type="scientific">Photobacterium aquae</name>
    <dbReference type="NCBI Taxonomy" id="1195763"/>
    <lineage>
        <taxon>Bacteria</taxon>
        <taxon>Pseudomonadati</taxon>
        <taxon>Pseudomonadota</taxon>
        <taxon>Gammaproteobacteria</taxon>
        <taxon>Vibrionales</taxon>
        <taxon>Vibrionaceae</taxon>
        <taxon>Photobacterium</taxon>
    </lineage>
</organism>
<dbReference type="InterPro" id="IPR027417">
    <property type="entry name" value="P-loop_NTPase"/>
</dbReference>
<evidence type="ECO:0000313" key="2">
    <source>
        <dbReference type="EMBL" id="KLV03299.1"/>
    </source>
</evidence>
<sequence length="198" mass="21739">MPVICVANSKGGTGKTTVSLNLIHHLEPDFIIDLDIHKGLSDLNRLGGQLDIHRTRDTGQLLSWLQNEEKLIFVDTGGFDSTLNRIALGQSDFILTPTGEDPSDQLRLLDFDETMAAVSDEVNENLVAHVLLNRVHHSRRSFDDFDELIGGLKHMVRLPNVIPQSAALPKAAFNGSAVKSGTIAAHFSKLAKEIKKKL</sequence>
<feature type="domain" description="CobQ/CobB/MinD/ParA nucleotide binding" evidence="1">
    <location>
        <begin position="4"/>
        <end position="176"/>
    </location>
</feature>
<comment type="caution">
    <text evidence="2">The sequence shown here is derived from an EMBL/GenBank/DDBJ whole genome shotgun (WGS) entry which is preliminary data.</text>
</comment>
<accession>A0A0J1GV67</accession>
<dbReference type="PATRIC" id="fig|1195763.3.peg.4339"/>
<reference evidence="2 3" key="1">
    <citation type="submission" date="2015-05" db="EMBL/GenBank/DDBJ databases">
        <title>Photobacterium galathea sp. nov.</title>
        <authorList>
            <person name="Machado H."/>
            <person name="Gram L."/>
        </authorList>
    </citation>
    <scope>NUCLEOTIDE SEQUENCE [LARGE SCALE GENOMIC DNA]</scope>
    <source>
        <strain evidence="2 3">CGMCC 1.12159</strain>
    </source>
</reference>
<protein>
    <recommendedName>
        <fullName evidence="1">CobQ/CobB/MinD/ParA nucleotide binding domain-containing protein</fullName>
    </recommendedName>
</protein>
<dbReference type="SUPFAM" id="SSF52540">
    <property type="entry name" value="P-loop containing nucleoside triphosphate hydrolases"/>
    <property type="match status" value="1"/>
</dbReference>
<gene>
    <name evidence="2" type="ORF">ABT56_20230</name>
</gene>
<dbReference type="PANTHER" id="PTHR13696">
    <property type="entry name" value="P-LOOP CONTAINING NUCLEOSIDE TRIPHOSPHATE HYDROLASE"/>
    <property type="match status" value="1"/>
</dbReference>
<dbReference type="InterPro" id="IPR050678">
    <property type="entry name" value="DNA_Partitioning_ATPase"/>
</dbReference>
<dbReference type="InterPro" id="IPR002586">
    <property type="entry name" value="CobQ/CobB/MinD/ParA_Nub-bd_dom"/>
</dbReference>
<dbReference type="Pfam" id="PF01656">
    <property type="entry name" value="CbiA"/>
    <property type="match status" value="1"/>
</dbReference>
<proteinExistence type="predicted"/>
<keyword evidence="3" id="KW-1185">Reference proteome</keyword>
<dbReference type="Gene3D" id="3.40.50.300">
    <property type="entry name" value="P-loop containing nucleotide triphosphate hydrolases"/>
    <property type="match status" value="1"/>
</dbReference>
<dbReference type="AlphaFoldDB" id="A0A0J1GV67"/>
<dbReference type="Proteomes" id="UP000036097">
    <property type="component" value="Unassembled WGS sequence"/>
</dbReference>